<dbReference type="Gene3D" id="1.10.730.10">
    <property type="entry name" value="Isoleucyl-tRNA Synthetase, Domain 1"/>
    <property type="match status" value="1"/>
</dbReference>
<dbReference type="KEGG" id="epa:110250307"/>
<name>A0A913Y086_EXADI</name>
<protein>
    <recommendedName>
        <fullName evidence="1">DALR anticodon binding domain-containing protein</fullName>
    </recommendedName>
</protein>
<dbReference type="InterPro" id="IPR037380">
    <property type="entry name" value="DALRD3"/>
</dbReference>
<organism evidence="2 3">
    <name type="scientific">Exaiptasia diaphana</name>
    <name type="common">Tropical sea anemone</name>
    <name type="synonym">Aiptasia pulchella</name>
    <dbReference type="NCBI Taxonomy" id="2652724"/>
    <lineage>
        <taxon>Eukaryota</taxon>
        <taxon>Metazoa</taxon>
        <taxon>Cnidaria</taxon>
        <taxon>Anthozoa</taxon>
        <taxon>Hexacorallia</taxon>
        <taxon>Actiniaria</taxon>
        <taxon>Aiptasiidae</taxon>
        <taxon>Exaiptasia</taxon>
    </lineage>
</organism>
<proteinExistence type="predicted"/>
<dbReference type="GO" id="GO:0000049">
    <property type="term" value="F:tRNA binding"/>
    <property type="evidence" value="ECO:0007669"/>
    <property type="project" value="TreeGrafter"/>
</dbReference>
<dbReference type="SUPFAM" id="SSF47323">
    <property type="entry name" value="Anticodon-binding domain of a subclass of class I aminoacyl-tRNA synthetases"/>
    <property type="match status" value="1"/>
</dbReference>
<sequence>YQQPQQLSVNDLIRIREKQVRSAYLLKYGNIVDGAGWDDSIKSVAVSTLKLQIMAASQNSQVKIDVSDKSQDFRQATFIMYNCARLAKLFHHYEESVQQGHYPPLPQIDEVDFSLLREKDEWKLLVCYVMQYPAVVRDALNDLLSPTHDSIVTVNINKMCCFLLDLCKDFSSYYGRTHVLGEPRPHLFPSMFARLYLLKAIQQVFHNCLALMDIQPLTQM</sequence>
<evidence type="ECO:0000259" key="1">
    <source>
        <dbReference type="SMART" id="SM00836"/>
    </source>
</evidence>
<dbReference type="PANTHER" id="PTHR16043:SF1">
    <property type="entry name" value="DALR ANTICODON-BINDING DOMAIN-CONTAINING PROTEIN 3"/>
    <property type="match status" value="1"/>
</dbReference>
<dbReference type="AlphaFoldDB" id="A0A913Y086"/>
<dbReference type="PANTHER" id="PTHR16043">
    <property type="entry name" value="DALRD3 PROTEIN"/>
    <property type="match status" value="1"/>
</dbReference>
<dbReference type="GO" id="GO:0005524">
    <property type="term" value="F:ATP binding"/>
    <property type="evidence" value="ECO:0007669"/>
    <property type="project" value="InterPro"/>
</dbReference>
<dbReference type="RefSeq" id="XP_020912572.1">
    <property type="nucleotide sequence ID" value="XM_021056913.2"/>
</dbReference>
<dbReference type="InterPro" id="IPR009080">
    <property type="entry name" value="tRNAsynth_Ia_anticodon-bd"/>
</dbReference>
<feature type="domain" description="DALR anticodon binding" evidence="1">
    <location>
        <begin position="79"/>
        <end position="220"/>
    </location>
</feature>
<accession>A0A913Y086</accession>
<dbReference type="OMA" id="WEILTHA"/>
<dbReference type="Proteomes" id="UP000887567">
    <property type="component" value="Unplaced"/>
</dbReference>
<dbReference type="GO" id="GO:0106217">
    <property type="term" value="P:tRNA C3-cytosine methylation"/>
    <property type="evidence" value="ECO:0007669"/>
    <property type="project" value="TreeGrafter"/>
</dbReference>
<keyword evidence="3" id="KW-1185">Reference proteome</keyword>
<reference evidence="2" key="1">
    <citation type="submission" date="2022-11" db="UniProtKB">
        <authorList>
            <consortium name="EnsemblMetazoa"/>
        </authorList>
    </citation>
    <scope>IDENTIFICATION</scope>
</reference>
<dbReference type="GO" id="GO:0004814">
    <property type="term" value="F:arginine-tRNA ligase activity"/>
    <property type="evidence" value="ECO:0007669"/>
    <property type="project" value="InterPro"/>
</dbReference>
<dbReference type="EnsemblMetazoa" id="XM_021056913.2">
    <property type="protein sequence ID" value="XP_020912572.1"/>
    <property type="gene ID" value="LOC110250307"/>
</dbReference>
<evidence type="ECO:0000313" key="2">
    <source>
        <dbReference type="EnsemblMetazoa" id="XP_020912572.1"/>
    </source>
</evidence>
<dbReference type="Pfam" id="PF05746">
    <property type="entry name" value="DALR_1"/>
    <property type="match status" value="1"/>
</dbReference>
<dbReference type="GO" id="GO:0006420">
    <property type="term" value="P:arginyl-tRNA aminoacylation"/>
    <property type="evidence" value="ECO:0007669"/>
    <property type="project" value="InterPro"/>
</dbReference>
<dbReference type="InterPro" id="IPR008909">
    <property type="entry name" value="DALR_anticod-bd"/>
</dbReference>
<dbReference type="OrthoDB" id="9990834at2759"/>
<dbReference type="SMART" id="SM00836">
    <property type="entry name" value="DALR_1"/>
    <property type="match status" value="1"/>
</dbReference>
<dbReference type="GeneID" id="110250307"/>
<evidence type="ECO:0000313" key="3">
    <source>
        <dbReference type="Proteomes" id="UP000887567"/>
    </source>
</evidence>